<keyword evidence="3" id="KW-0418">Kinase</keyword>
<dbReference type="RefSeq" id="WP_183266225.1">
    <property type="nucleotide sequence ID" value="NZ_JACHFJ010000005.1"/>
</dbReference>
<keyword evidence="5" id="KW-0812">Transmembrane</keyword>
<evidence type="ECO:0000313" key="8">
    <source>
        <dbReference type="Proteomes" id="UP000553706"/>
    </source>
</evidence>
<dbReference type="CDD" id="cd14014">
    <property type="entry name" value="STKc_PknB_like"/>
    <property type="match status" value="1"/>
</dbReference>
<keyword evidence="2" id="KW-0547">Nucleotide-binding</keyword>
<dbReference type="GO" id="GO:0005524">
    <property type="term" value="F:ATP binding"/>
    <property type="evidence" value="ECO:0007669"/>
    <property type="project" value="UniProtKB-KW"/>
</dbReference>
<organism evidence="7 8">
    <name type="scientific">Acidocella aromatica</name>
    <dbReference type="NCBI Taxonomy" id="1303579"/>
    <lineage>
        <taxon>Bacteria</taxon>
        <taxon>Pseudomonadati</taxon>
        <taxon>Pseudomonadota</taxon>
        <taxon>Alphaproteobacteria</taxon>
        <taxon>Acetobacterales</taxon>
        <taxon>Acidocellaceae</taxon>
        <taxon>Acidocella</taxon>
    </lineage>
</organism>
<accession>A0A840VBD4</accession>
<keyword evidence="5" id="KW-1133">Transmembrane helix</keyword>
<evidence type="ECO:0000256" key="5">
    <source>
        <dbReference type="SAM" id="Phobius"/>
    </source>
</evidence>
<dbReference type="Proteomes" id="UP000553706">
    <property type="component" value="Unassembled WGS sequence"/>
</dbReference>
<dbReference type="InterPro" id="IPR011009">
    <property type="entry name" value="Kinase-like_dom_sf"/>
</dbReference>
<dbReference type="PANTHER" id="PTHR43289">
    <property type="entry name" value="MITOGEN-ACTIVATED PROTEIN KINASE KINASE KINASE 20-RELATED"/>
    <property type="match status" value="1"/>
</dbReference>
<dbReference type="Gene3D" id="3.30.200.20">
    <property type="entry name" value="Phosphorylase Kinase, domain 1"/>
    <property type="match status" value="1"/>
</dbReference>
<dbReference type="PANTHER" id="PTHR43289:SF6">
    <property type="entry name" value="SERINE_THREONINE-PROTEIN KINASE NEKL-3"/>
    <property type="match status" value="1"/>
</dbReference>
<keyword evidence="5" id="KW-0472">Membrane</keyword>
<sequence length="568" mass="61988">MAETAPIESGAWRVAMAFAAQCGSSSSHNFFAVYTGESFESPERGVIGVMARAHAETQISVAGARDAAQLAVHSFAEGYFGAQRTLSARRAASQALVSLNRWLAGQMHGDVSRHLAPVSLSALLLERRRIGMVQIGACQLFRLRGKGLSPLMRPHARPGEFLPARALGLTDDLTVDHAEEFAEEGDVYFLLGGVEGVAPELVYGALAPRLVSPPEGDEDLAQAVLSALAPLPGMDKSVMVMRIAAAPSDNGDAAMAALSDLPLRPPPREGDVWDHFIIGQTLFRGRYTILKAAYDTIGQREVAMKIPLPSMLQDEVFTAGFMREAWIGTAVRGNNVVRYLELPPERRTSLYLVMPLYQGETLEKRLNRAPPMGLPEGIGIALKLCEAVQDLAAIQIIHRDLKPDNVMLLDERGEVRLLDLGLAYLPGIDAAEAVKPGGTIRYMAPELLHNAPASARTEVYALGVTIYRMFSGGPFPFGQREKLPLARVRPDLPRWLGLVLQRTLAPSPENRYADAGELAQALQTGLVQGEEGMHQPFWRLRASELYVWRLLTTIFAAGFFYLLLTGHR</sequence>
<dbReference type="Pfam" id="PF00069">
    <property type="entry name" value="Pkinase"/>
    <property type="match status" value="1"/>
</dbReference>
<evidence type="ECO:0000259" key="6">
    <source>
        <dbReference type="PROSITE" id="PS50011"/>
    </source>
</evidence>
<evidence type="ECO:0000256" key="4">
    <source>
        <dbReference type="ARBA" id="ARBA00022840"/>
    </source>
</evidence>
<dbReference type="InterPro" id="IPR008271">
    <property type="entry name" value="Ser/Thr_kinase_AS"/>
</dbReference>
<feature type="transmembrane region" description="Helical" evidence="5">
    <location>
        <begin position="546"/>
        <end position="564"/>
    </location>
</feature>
<evidence type="ECO:0000256" key="2">
    <source>
        <dbReference type="ARBA" id="ARBA00022741"/>
    </source>
</evidence>
<protein>
    <recommendedName>
        <fullName evidence="6">Protein kinase domain-containing protein</fullName>
    </recommendedName>
</protein>
<dbReference type="AlphaFoldDB" id="A0A840VBD4"/>
<gene>
    <name evidence="7" type="ORF">HNP71_001467</name>
</gene>
<keyword evidence="4" id="KW-0067">ATP-binding</keyword>
<dbReference type="EMBL" id="JACHFJ010000005">
    <property type="protein sequence ID" value="MBB5373208.1"/>
    <property type="molecule type" value="Genomic_DNA"/>
</dbReference>
<dbReference type="PROSITE" id="PS00108">
    <property type="entry name" value="PROTEIN_KINASE_ST"/>
    <property type="match status" value="1"/>
</dbReference>
<evidence type="ECO:0000256" key="1">
    <source>
        <dbReference type="ARBA" id="ARBA00022679"/>
    </source>
</evidence>
<dbReference type="GO" id="GO:0004674">
    <property type="term" value="F:protein serine/threonine kinase activity"/>
    <property type="evidence" value="ECO:0007669"/>
    <property type="project" value="TreeGrafter"/>
</dbReference>
<keyword evidence="1" id="KW-0808">Transferase</keyword>
<dbReference type="Gene3D" id="1.10.510.10">
    <property type="entry name" value="Transferase(Phosphotransferase) domain 1"/>
    <property type="match status" value="1"/>
</dbReference>
<name>A0A840VBD4_9PROT</name>
<proteinExistence type="predicted"/>
<dbReference type="SUPFAM" id="SSF56112">
    <property type="entry name" value="Protein kinase-like (PK-like)"/>
    <property type="match status" value="1"/>
</dbReference>
<feature type="domain" description="Protein kinase" evidence="6">
    <location>
        <begin position="276"/>
        <end position="538"/>
    </location>
</feature>
<dbReference type="InterPro" id="IPR000719">
    <property type="entry name" value="Prot_kinase_dom"/>
</dbReference>
<dbReference type="InterPro" id="IPR036457">
    <property type="entry name" value="PPM-type-like_dom_sf"/>
</dbReference>
<evidence type="ECO:0000256" key="3">
    <source>
        <dbReference type="ARBA" id="ARBA00022777"/>
    </source>
</evidence>
<keyword evidence="8" id="KW-1185">Reference proteome</keyword>
<dbReference type="SUPFAM" id="SSF81606">
    <property type="entry name" value="PP2C-like"/>
    <property type="match status" value="1"/>
</dbReference>
<dbReference type="SMART" id="SM00220">
    <property type="entry name" value="S_TKc"/>
    <property type="match status" value="1"/>
</dbReference>
<comment type="caution">
    <text evidence="7">The sequence shown here is derived from an EMBL/GenBank/DDBJ whole genome shotgun (WGS) entry which is preliminary data.</text>
</comment>
<reference evidence="7 8" key="1">
    <citation type="submission" date="2020-08" db="EMBL/GenBank/DDBJ databases">
        <title>Genomic Encyclopedia of Type Strains, Phase IV (KMG-IV): sequencing the most valuable type-strain genomes for metagenomic binning, comparative biology and taxonomic classification.</title>
        <authorList>
            <person name="Goeker M."/>
        </authorList>
    </citation>
    <scope>NUCLEOTIDE SEQUENCE [LARGE SCALE GENOMIC DNA]</scope>
    <source>
        <strain evidence="7 8">DSM 27026</strain>
    </source>
</reference>
<dbReference type="PROSITE" id="PS50011">
    <property type="entry name" value="PROTEIN_KINASE_DOM"/>
    <property type="match status" value="1"/>
</dbReference>
<evidence type="ECO:0000313" key="7">
    <source>
        <dbReference type="EMBL" id="MBB5373208.1"/>
    </source>
</evidence>